<proteinExistence type="predicted"/>
<name>A0A494WZP6_9FIRM</name>
<dbReference type="Proteomes" id="UP000271256">
    <property type="component" value="Unassembled WGS sequence"/>
</dbReference>
<keyword evidence="3" id="KW-1185">Reference proteome</keyword>
<evidence type="ECO:0000256" key="1">
    <source>
        <dbReference type="SAM" id="Phobius"/>
    </source>
</evidence>
<accession>A0A494WZP6</accession>
<feature type="transmembrane region" description="Helical" evidence="1">
    <location>
        <begin position="15"/>
        <end position="35"/>
    </location>
</feature>
<reference evidence="2 3" key="1">
    <citation type="submission" date="2018-10" db="EMBL/GenBank/DDBJ databases">
        <authorList>
            <person name="Grouzdev D.S."/>
            <person name="Krutkina M.S."/>
            <person name="Tourova T.P."/>
            <person name="Nazina T.N."/>
        </authorList>
    </citation>
    <scope>NUCLEOTIDE SEQUENCE [LARGE SCALE GENOMIC DNA]</scope>
    <source>
        <strain evidence="2 3">435</strain>
    </source>
</reference>
<evidence type="ECO:0000313" key="2">
    <source>
        <dbReference type="EMBL" id="RKO66034.1"/>
    </source>
</evidence>
<keyword evidence="1" id="KW-0472">Membrane</keyword>
<keyword evidence="1" id="KW-1133">Transmembrane helix</keyword>
<protein>
    <submittedName>
        <fullName evidence="2">Uncharacterized protein</fullName>
    </submittedName>
</protein>
<sequence length="72" mass="8355">MIHLLYVGPIAPPGYNIVPELCSCTIILKLVYSIYHKYLKRKGLFDKFFALEKTPYRCIPGRAIRRMVTKPV</sequence>
<comment type="caution">
    <text evidence="2">The sequence shown here is derived from an EMBL/GenBank/DDBJ whole genome shotgun (WGS) entry which is preliminary data.</text>
</comment>
<gene>
    <name evidence="2" type="ORF">D7024_03120</name>
</gene>
<dbReference type="AlphaFoldDB" id="A0A494WZP6"/>
<evidence type="ECO:0000313" key="3">
    <source>
        <dbReference type="Proteomes" id="UP000271256"/>
    </source>
</evidence>
<organism evidence="2 3">
    <name type="scientific">Desulfofundulus salinus</name>
    <dbReference type="NCBI Taxonomy" id="2419843"/>
    <lineage>
        <taxon>Bacteria</taxon>
        <taxon>Bacillati</taxon>
        <taxon>Bacillota</taxon>
        <taxon>Clostridia</taxon>
        <taxon>Eubacteriales</taxon>
        <taxon>Peptococcaceae</taxon>
        <taxon>Desulfofundulus</taxon>
    </lineage>
</organism>
<dbReference type="EMBL" id="RBWE01000001">
    <property type="protein sequence ID" value="RKO66034.1"/>
    <property type="molecule type" value="Genomic_DNA"/>
</dbReference>
<keyword evidence="1" id="KW-0812">Transmembrane</keyword>